<dbReference type="InterPro" id="IPR003329">
    <property type="entry name" value="Cytidylyl_trans"/>
</dbReference>
<evidence type="ECO:0000256" key="2">
    <source>
        <dbReference type="ARBA" id="ARBA00022695"/>
    </source>
</evidence>
<keyword evidence="4" id="KW-0963">Cytoplasm</keyword>
<evidence type="ECO:0000256" key="3">
    <source>
        <dbReference type="ARBA" id="ARBA00022985"/>
    </source>
</evidence>
<dbReference type="InterPro" id="IPR029044">
    <property type="entry name" value="Nucleotide-diphossugar_trans"/>
</dbReference>
<comment type="catalytic activity">
    <reaction evidence="4">
        <text>3-deoxy-alpha-D-manno-oct-2-ulosonate + CTP = CMP-3-deoxy-beta-D-manno-octulosonate + diphosphate</text>
        <dbReference type="Rhea" id="RHEA:23448"/>
        <dbReference type="ChEBI" id="CHEBI:33019"/>
        <dbReference type="ChEBI" id="CHEBI:37563"/>
        <dbReference type="ChEBI" id="CHEBI:85986"/>
        <dbReference type="ChEBI" id="CHEBI:85987"/>
        <dbReference type="EC" id="2.7.7.38"/>
    </reaction>
</comment>
<comment type="function">
    <text evidence="4">Activates KDO (a required 8-carbon sugar) for incorporation into bacterial lipopolysaccharide in Gram-negative bacteria.</text>
</comment>
<dbReference type="HOGENOM" id="CLU_065038_0_1_7"/>
<dbReference type="NCBIfam" id="TIGR00466">
    <property type="entry name" value="kdsB"/>
    <property type="match status" value="1"/>
</dbReference>
<dbReference type="NCBIfam" id="NF003952">
    <property type="entry name" value="PRK05450.1-5"/>
    <property type="match status" value="1"/>
</dbReference>
<dbReference type="EC" id="2.7.7.38" evidence="4"/>
<gene>
    <name evidence="4" type="primary">kdsB</name>
    <name evidence="5" type="ORF">NY40_0854</name>
</gene>
<dbReference type="Proteomes" id="UP000031662">
    <property type="component" value="Chromosome"/>
</dbReference>
<name>A0A060PT90_HELPX</name>
<dbReference type="Pfam" id="PF02348">
    <property type="entry name" value="CTP_transf_3"/>
    <property type="match status" value="1"/>
</dbReference>
<evidence type="ECO:0000256" key="4">
    <source>
        <dbReference type="HAMAP-Rule" id="MF_00057"/>
    </source>
</evidence>
<dbReference type="Gene3D" id="3.90.550.10">
    <property type="entry name" value="Spore Coat Polysaccharide Biosynthesis Protein SpsA, Chain A"/>
    <property type="match status" value="1"/>
</dbReference>
<evidence type="ECO:0000313" key="5">
    <source>
        <dbReference type="EMBL" id="BAO97865.1"/>
    </source>
</evidence>
<comment type="subcellular location">
    <subcellularLocation>
        <location evidence="4">Cytoplasm</location>
    </subcellularLocation>
</comment>
<sequence length="243" mass="27486">MIIIPARLKSSRFENKVLEDIFGLPMVVRCAKNANLVDECVVACDDESIMQTCQKFHIKAVLTSKHHNSGTERCLEAAQILGLKNDERVLNLQGDEPFLEKEVILALLEATKNAPFMATCAKVIDEEQAKSPNLVKVVLDYQNNALYFSRSLIPFLRDAGMKRQTPLLGHIGIYGFHNKEILEELCALKPCVLEELEKLEQLRALYYQKKIAIKIVQSESVGIDTKEDLQNALKIFSPNPFER</sequence>
<dbReference type="PANTHER" id="PTHR42866:SF2">
    <property type="entry name" value="3-DEOXY-MANNO-OCTULOSONATE CYTIDYLYLTRANSFERASE, MITOCHONDRIAL"/>
    <property type="match status" value="1"/>
</dbReference>
<dbReference type="RefSeq" id="WP_041050698.1">
    <property type="nucleotide sequence ID" value="NZ_AP014523.1"/>
</dbReference>
<keyword evidence="1 4" id="KW-0808">Transferase</keyword>
<dbReference type="GO" id="GO:0009103">
    <property type="term" value="P:lipopolysaccharide biosynthetic process"/>
    <property type="evidence" value="ECO:0007669"/>
    <property type="project" value="UniProtKB-UniRule"/>
</dbReference>
<dbReference type="GO" id="GO:0008690">
    <property type="term" value="F:3-deoxy-manno-octulosonate cytidylyltransferase activity"/>
    <property type="evidence" value="ECO:0007669"/>
    <property type="project" value="UniProtKB-UniRule"/>
</dbReference>
<proteinExistence type="inferred from homology"/>
<dbReference type="AlphaFoldDB" id="A0A060PT90"/>
<dbReference type="GO" id="GO:0033468">
    <property type="term" value="P:CMP-keto-3-deoxy-D-manno-octulosonic acid biosynthetic process"/>
    <property type="evidence" value="ECO:0007669"/>
    <property type="project" value="UniProtKB-UniRule"/>
</dbReference>
<keyword evidence="3 4" id="KW-0448">Lipopolysaccharide biosynthesis</keyword>
<dbReference type="SUPFAM" id="SSF53448">
    <property type="entry name" value="Nucleotide-diphospho-sugar transferases"/>
    <property type="match status" value="1"/>
</dbReference>
<dbReference type="EMBL" id="AP014523">
    <property type="protein sequence ID" value="BAO97865.1"/>
    <property type="molecule type" value="Genomic_DNA"/>
</dbReference>
<dbReference type="PANTHER" id="PTHR42866">
    <property type="entry name" value="3-DEOXY-MANNO-OCTULOSONATE CYTIDYLYLTRANSFERASE"/>
    <property type="match status" value="1"/>
</dbReference>
<reference evidence="5 6" key="1">
    <citation type="submission" date="2013-11" db="EMBL/GenBank/DDBJ databases">
        <title>Estimation of Helicobacter pylori bacteriophage ecology using H. pylori isolates.</title>
        <authorList>
            <person name="Uchiyama J."/>
            <person name="Takemura-Uchiyama I."/>
            <person name="Ujihara T."/>
            <person name="Matsuzaki S."/>
        </authorList>
    </citation>
    <scope>NUCLEOTIDE SEQUENCE [LARGE SCALE GENOMIC DNA]</scope>
    <source>
        <strain evidence="5 6">NY40</strain>
    </source>
</reference>
<dbReference type="UniPathway" id="UPA00358">
    <property type="reaction ID" value="UER00476"/>
</dbReference>
<accession>A0A060PT90</accession>
<comment type="similarity">
    <text evidence="4">Belongs to the KdsB family.</text>
</comment>
<comment type="pathway">
    <text evidence="4">Nucleotide-sugar biosynthesis; CMP-3-deoxy-D-manno-octulosonate biosynthesis; CMP-3-deoxy-D-manno-octulosonate from 3-deoxy-D-manno-octulosonate and CTP: step 1/1.</text>
</comment>
<protein>
    <recommendedName>
        <fullName evidence="4">3-deoxy-manno-octulosonate cytidylyltransferase</fullName>
        <ecNumber evidence="4">2.7.7.38</ecNumber>
    </recommendedName>
    <alternativeName>
        <fullName evidence="4">CMP-2-keto-3-deoxyoctulosonic acid synthase</fullName>
        <shortName evidence="4">CKS</shortName>
        <shortName evidence="4">CMP-KDO synthase</shortName>
    </alternativeName>
</protein>
<keyword evidence="2 4" id="KW-0548">Nucleotidyltransferase</keyword>
<dbReference type="HAMAP" id="MF_00057">
    <property type="entry name" value="KdsB"/>
    <property type="match status" value="1"/>
</dbReference>
<dbReference type="InterPro" id="IPR004528">
    <property type="entry name" value="KdsB"/>
</dbReference>
<dbReference type="CDD" id="cd02517">
    <property type="entry name" value="CMP-KDO-Synthetase"/>
    <property type="match status" value="1"/>
</dbReference>
<organism evidence="5 6">
    <name type="scientific">Helicobacter pylori NY40</name>
    <dbReference type="NCBI Taxonomy" id="1426844"/>
    <lineage>
        <taxon>Bacteria</taxon>
        <taxon>Pseudomonadati</taxon>
        <taxon>Campylobacterota</taxon>
        <taxon>Epsilonproteobacteria</taxon>
        <taxon>Campylobacterales</taxon>
        <taxon>Helicobacteraceae</taxon>
        <taxon>Helicobacter</taxon>
    </lineage>
</organism>
<evidence type="ECO:0000256" key="1">
    <source>
        <dbReference type="ARBA" id="ARBA00022679"/>
    </source>
</evidence>
<dbReference type="GO" id="GO:0005829">
    <property type="term" value="C:cytosol"/>
    <property type="evidence" value="ECO:0007669"/>
    <property type="project" value="TreeGrafter"/>
</dbReference>
<evidence type="ECO:0000313" key="6">
    <source>
        <dbReference type="Proteomes" id="UP000031662"/>
    </source>
</evidence>